<dbReference type="Gene3D" id="3.40.630.40">
    <property type="entry name" value="Zn-dependent exopeptidases"/>
    <property type="match status" value="1"/>
</dbReference>
<dbReference type="EMBL" id="PZZP01000001">
    <property type="protein sequence ID" value="PTM59810.1"/>
    <property type="molecule type" value="Genomic_DNA"/>
</dbReference>
<name>A0A2T4ZD54_9BACL</name>
<protein>
    <submittedName>
        <fullName evidence="2">N-acetylmuramoyl-L-alanine amidase</fullName>
    </submittedName>
</protein>
<dbReference type="GO" id="GO:0008745">
    <property type="term" value="F:N-acetylmuramoyl-L-alanine amidase activity"/>
    <property type="evidence" value="ECO:0007669"/>
    <property type="project" value="InterPro"/>
</dbReference>
<feature type="domain" description="MurNAc-LAA" evidence="1">
    <location>
        <begin position="3"/>
        <end position="184"/>
    </location>
</feature>
<proteinExistence type="predicted"/>
<dbReference type="AlphaFoldDB" id="A0A2T4ZD54"/>
<organism evidence="2 3">
    <name type="scientific">Desmospora activa DSM 45169</name>
    <dbReference type="NCBI Taxonomy" id="1121389"/>
    <lineage>
        <taxon>Bacteria</taxon>
        <taxon>Bacillati</taxon>
        <taxon>Bacillota</taxon>
        <taxon>Bacilli</taxon>
        <taxon>Bacillales</taxon>
        <taxon>Thermoactinomycetaceae</taxon>
        <taxon>Desmospora</taxon>
    </lineage>
</organism>
<reference evidence="2 3" key="1">
    <citation type="submission" date="2018-04" db="EMBL/GenBank/DDBJ databases">
        <title>Genomic Encyclopedia of Archaeal and Bacterial Type Strains, Phase II (KMG-II): from individual species to whole genera.</title>
        <authorList>
            <person name="Goeker M."/>
        </authorList>
    </citation>
    <scope>NUCLEOTIDE SEQUENCE [LARGE SCALE GENOMIC DNA]</scope>
    <source>
        <strain evidence="2 3">DSM 45169</strain>
    </source>
</reference>
<dbReference type="Pfam" id="PF01520">
    <property type="entry name" value="Amidase_3"/>
    <property type="match status" value="1"/>
</dbReference>
<dbReference type="GO" id="GO:0009253">
    <property type="term" value="P:peptidoglycan catabolic process"/>
    <property type="evidence" value="ECO:0007669"/>
    <property type="project" value="InterPro"/>
</dbReference>
<sequence length="193" mass="21796">MRISIDPGLGVRGDGKGTAEHPPQFDYSLFVAKRIYDLLQKETDLVPSLTRWQSESKNWRERLAAVKSHQAQMCLCLNIDSWLTCDCSSFTSYVSVMAPGDTRRLQALLHNDVACRLRLEYGVIDGGKRNDTEHRDFGLPLLEYSSCCAVCLEAIFVYSNGSTILDSDAFQDSLARIIANGIINHRNFFHHHE</sequence>
<comment type="caution">
    <text evidence="2">The sequence shown here is derived from an EMBL/GenBank/DDBJ whole genome shotgun (WGS) entry which is preliminary data.</text>
</comment>
<evidence type="ECO:0000313" key="2">
    <source>
        <dbReference type="EMBL" id="PTM59810.1"/>
    </source>
</evidence>
<gene>
    <name evidence="2" type="ORF">C8J48_2442</name>
</gene>
<keyword evidence="3" id="KW-1185">Reference proteome</keyword>
<dbReference type="Proteomes" id="UP000241639">
    <property type="component" value="Unassembled WGS sequence"/>
</dbReference>
<dbReference type="SUPFAM" id="SSF53187">
    <property type="entry name" value="Zn-dependent exopeptidases"/>
    <property type="match status" value="1"/>
</dbReference>
<evidence type="ECO:0000259" key="1">
    <source>
        <dbReference type="Pfam" id="PF01520"/>
    </source>
</evidence>
<accession>A0A2T4ZD54</accession>
<evidence type="ECO:0000313" key="3">
    <source>
        <dbReference type="Proteomes" id="UP000241639"/>
    </source>
</evidence>
<dbReference type="InterPro" id="IPR002508">
    <property type="entry name" value="MurNAc-LAA_cat"/>
</dbReference>